<sequence>MADMADASLKKKSYKEISFKVPWGVIAAKAWGPDDGKPFLGLHGWLDNANAYDKLARLLPKDICFIAIDFPGHGKSCHRWPGMPYTIFEYVADVKKIVSQLGWNKFSIIGHSMGANVASLYAGTFPCEVKQLILIDYSDSTVYYADRPALTLARYATIMSKWNTVFPRVYQSLEAAAEKREVQNLGTTLHKEDAMLLAERGTKPIKEGIIFSHSPLVRENVVPLIAPQWAVKAILSKIQCAVLVLEATDTVHKYTQVREANLERLKVICENAKYKAWKRIKGGHQIHLENHVVVAKEIEQFLAIKSLSIVQSKL</sequence>
<accession>A0ABN8Q5U3</accession>
<protein>
    <recommendedName>
        <fullName evidence="3">AB hydrolase-1 domain-containing protein</fullName>
    </recommendedName>
</protein>
<evidence type="ECO:0000256" key="2">
    <source>
        <dbReference type="ARBA" id="ARBA00022801"/>
    </source>
</evidence>
<dbReference type="Proteomes" id="UP001159427">
    <property type="component" value="Unassembled WGS sequence"/>
</dbReference>
<feature type="domain" description="AB hydrolase-1" evidence="3">
    <location>
        <begin position="38"/>
        <end position="145"/>
    </location>
</feature>
<dbReference type="EMBL" id="CALNXI010001095">
    <property type="protein sequence ID" value="CAH3155271.1"/>
    <property type="molecule type" value="Genomic_DNA"/>
</dbReference>
<comment type="caution">
    <text evidence="4">The sequence shown here is derived from an EMBL/GenBank/DDBJ whole genome shotgun (WGS) entry which is preliminary data.</text>
</comment>
<keyword evidence="2" id="KW-0378">Hydrolase</keyword>
<dbReference type="PANTHER" id="PTHR43798">
    <property type="entry name" value="MONOACYLGLYCEROL LIPASE"/>
    <property type="match status" value="1"/>
</dbReference>
<comment type="similarity">
    <text evidence="1">Belongs to the AB hydrolase superfamily.</text>
</comment>
<dbReference type="Pfam" id="PF00561">
    <property type="entry name" value="Abhydrolase_1"/>
    <property type="match status" value="1"/>
</dbReference>
<organism evidence="4 5">
    <name type="scientific">Porites evermanni</name>
    <dbReference type="NCBI Taxonomy" id="104178"/>
    <lineage>
        <taxon>Eukaryota</taxon>
        <taxon>Metazoa</taxon>
        <taxon>Cnidaria</taxon>
        <taxon>Anthozoa</taxon>
        <taxon>Hexacorallia</taxon>
        <taxon>Scleractinia</taxon>
        <taxon>Fungiina</taxon>
        <taxon>Poritidae</taxon>
        <taxon>Porites</taxon>
    </lineage>
</organism>
<proteinExistence type="inferred from homology"/>
<dbReference type="InterPro" id="IPR050266">
    <property type="entry name" value="AB_hydrolase_sf"/>
</dbReference>
<gene>
    <name evidence="4" type="ORF">PEVE_00001658</name>
</gene>
<evidence type="ECO:0000256" key="1">
    <source>
        <dbReference type="ARBA" id="ARBA00008645"/>
    </source>
</evidence>
<dbReference type="PANTHER" id="PTHR43798:SF14">
    <property type="entry name" value="SERINE HYDROLASE-LIKE PROTEIN DDB_G0286239"/>
    <property type="match status" value="1"/>
</dbReference>
<evidence type="ECO:0000313" key="5">
    <source>
        <dbReference type="Proteomes" id="UP001159427"/>
    </source>
</evidence>
<dbReference type="Gene3D" id="3.40.50.1820">
    <property type="entry name" value="alpha/beta hydrolase"/>
    <property type="match status" value="1"/>
</dbReference>
<keyword evidence="5" id="KW-1185">Reference proteome</keyword>
<evidence type="ECO:0000313" key="4">
    <source>
        <dbReference type="EMBL" id="CAH3155271.1"/>
    </source>
</evidence>
<evidence type="ECO:0000259" key="3">
    <source>
        <dbReference type="Pfam" id="PF00561"/>
    </source>
</evidence>
<dbReference type="SUPFAM" id="SSF53474">
    <property type="entry name" value="alpha/beta-Hydrolases"/>
    <property type="match status" value="1"/>
</dbReference>
<name>A0ABN8Q5U3_9CNID</name>
<dbReference type="InterPro" id="IPR000073">
    <property type="entry name" value="AB_hydrolase_1"/>
</dbReference>
<dbReference type="InterPro" id="IPR029058">
    <property type="entry name" value="AB_hydrolase_fold"/>
</dbReference>
<reference evidence="4 5" key="1">
    <citation type="submission" date="2022-05" db="EMBL/GenBank/DDBJ databases">
        <authorList>
            <consortium name="Genoscope - CEA"/>
            <person name="William W."/>
        </authorList>
    </citation>
    <scope>NUCLEOTIDE SEQUENCE [LARGE SCALE GENOMIC DNA]</scope>
</reference>